<dbReference type="Proteomes" id="UP000254340">
    <property type="component" value="Unassembled WGS sequence"/>
</dbReference>
<name>A0A377XDU7_KLEPN</name>
<sequence>MGKLVYEGEGHIDFSRPGTPRDNAAVESFNGSLQSATGMTEQGLVHVSGGCMVQNRGLAHTL</sequence>
<gene>
    <name evidence="2" type="ORF">NCTC5047_01908</name>
</gene>
<feature type="compositionally biased region" description="Basic and acidic residues" evidence="1">
    <location>
        <begin position="1"/>
        <end position="14"/>
    </location>
</feature>
<proteinExistence type="predicted"/>
<dbReference type="AlphaFoldDB" id="A0A377XDU7"/>
<reference evidence="2 3" key="1">
    <citation type="submission" date="2018-06" db="EMBL/GenBank/DDBJ databases">
        <authorList>
            <consortium name="Pathogen Informatics"/>
            <person name="Doyle S."/>
        </authorList>
    </citation>
    <scope>NUCLEOTIDE SEQUENCE [LARGE SCALE GENOMIC DNA]</scope>
    <source>
        <strain evidence="2 3">NCTC5047</strain>
    </source>
</reference>
<evidence type="ECO:0000313" key="3">
    <source>
        <dbReference type="Proteomes" id="UP000254340"/>
    </source>
</evidence>
<accession>A0A377XDU7</accession>
<dbReference type="EMBL" id="UGLH01000005">
    <property type="protein sequence ID" value="STT79132.1"/>
    <property type="molecule type" value="Genomic_DNA"/>
</dbReference>
<feature type="region of interest" description="Disordered" evidence="1">
    <location>
        <begin position="1"/>
        <end position="22"/>
    </location>
</feature>
<organism evidence="2 3">
    <name type="scientific">Klebsiella pneumoniae</name>
    <dbReference type="NCBI Taxonomy" id="573"/>
    <lineage>
        <taxon>Bacteria</taxon>
        <taxon>Pseudomonadati</taxon>
        <taxon>Pseudomonadota</taxon>
        <taxon>Gammaproteobacteria</taxon>
        <taxon>Enterobacterales</taxon>
        <taxon>Enterobacteriaceae</taxon>
        <taxon>Klebsiella/Raoultella group</taxon>
        <taxon>Klebsiella</taxon>
        <taxon>Klebsiella pneumoniae complex</taxon>
    </lineage>
</organism>
<evidence type="ECO:0000313" key="2">
    <source>
        <dbReference type="EMBL" id="STT79132.1"/>
    </source>
</evidence>
<evidence type="ECO:0000256" key="1">
    <source>
        <dbReference type="SAM" id="MobiDB-lite"/>
    </source>
</evidence>
<protein>
    <submittedName>
        <fullName evidence="2">IS3 family element, transposase orfB</fullName>
    </submittedName>
</protein>